<organism evidence="2">
    <name type="scientific">Anisakis simplex</name>
    <name type="common">Herring worm</name>
    <dbReference type="NCBI Taxonomy" id="6269"/>
    <lineage>
        <taxon>Eukaryota</taxon>
        <taxon>Metazoa</taxon>
        <taxon>Ecdysozoa</taxon>
        <taxon>Nematoda</taxon>
        <taxon>Chromadorea</taxon>
        <taxon>Rhabditida</taxon>
        <taxon>Spirurina</taxon>
        <taxon>Ascaridomorpha</taxon>
        <taxon>Ascaridoidea</taxon>
        <taxon>Anisakidae</taxon>
        <taxon>Anisakis</taxon>
        <taxon>Anisakis simplex complex</taxon>
    </lineage>
</organism>
<dbReference type="WBParaSite" id="ASIM_0000878901-mRNA-1">
    <property type="protein sequence ID" value="ASIM_0000878901-mRNA-1"/>
    <property type="gene ID" value="ASIM_0000878901"/>
</dbReference>
<proteinExistence type="predicted"/>
<reference evidence="2" key="1">
    <citation type="submission" date="2017-02" db="UniProtKB">
        <authorList>
            <consortium name="WormBaseParasite"/>
        </authorList>
    </citation>
    <scope>IDENTIFICATION</scope>
</reference>
<name>A0A0M3JMA5_ANISI</name>
<sequence>LERMIVSNLNEFIEIFIMDGYLIMTETQLNNAGFNPKQQQQQQQEQRGKPKEKQSFGQPVVCSPTWNVPVALQIFWKPILSILNGRKALPRLLFHLIVASNSTSSSSPALTSAATTKPLLSSSSSSSSLLSNPNSVRQLQLIGWADRMLDAFVHSQQLNEFEWKFIVKAMLNARDNFTEKRLKQS</sequence>
<protein>
    <submittedName>
        <fullName evidence="2">Uncharacterized protein</fullName>
    </submittedName>
</protein>
<dbReference type="AlphaFoldDB" id="A0A0M3JMA5"/>
<evidence type="ECO:0000256" key="1">
    <source>
        <dbReference type="SAM" id="MobiDB-lite"/>
    </source>
</evidence>
<feature type="region of interest" description="Disordered" evidence="1">
    <location>
        <begin position="34"/>
        <end position="58"/>
    </location>
</feature>
<evidence type="ECO:0000313" key="2">
    <source>
        <dbReference type="WBParaSite" id="ASIM_0000878901-mRNA-1"/>
    </source>
</evidence>
<feature type="compositionally biased region" description="Low complexity" evidence="1">
    <location>
        <begin position="36"/>
        <end position="45"/>
    </location>
</feature>
<accession>A0A0M3JMA5</accession>